<evidence type="ECO:0000256" key="1">
    <source>
        <dbReference type="ARBA" id="ARBA00008857"/>
    </source>
</evidence>
<dbReference type="PANTHER" id="PTHR30349">
    <property type="entry name" value="PHAGE INTEGRASE-RELATED"/>
    <property type="match status" value="1"/>
</dbReference>
<keyword evidence="4" id="KW-0233">DNA recombination</keyword>
<dbReference type="Gene3D" id="1.10.443.10">
    <property type="entry name" value="Intergrase catalytic core"/>
    <property type="match status" value="1"/>
</dbReference>
<dbReference type="PROSITE" id="PS51898">
    <property type="entry name" value="TYR_RECOMBINASE"/>
    <property type="match status" value="1"/>
</dbReference>
<dbReference type="EMBL" id="DMBR01000280">
    <property type="protein sequence ID" value="HAE94728.1"/>
    <property type="molecule type" value="Genomic_DNA"/>
</dbReference>
<comment type="caution">
    <text evidence="6">The sequence shown here is derived from an EMBL/GenBank/DDBJ whole genome shotgun (WGS) entry which is preliminary data.</text>
</comment>
<reference evidence="6 7" key="1">
    <citation type="journal article" date="2018" name="Nat. Biotechnol.">
        <title>A standardized bacterial taxonomy based on genome phylogeny substantially revises the tree of life.</title>
        <authorList>
            <person name="Parks D.H."/>
            <person name="Chuvochina M."/>
            <person name="Waite D.W."/>
            <person name="Rinke C."/>
            <person name="Skarshewski A."/>
            <person name="Chaumeil P.A."/>
            <person name="Hugenholtz P."/>
        </authorList>
    </citation>
    <scope>NUCLEOTIDE SEQUENCE [LARGE SCALE GENOMIC DNA]</scope>
    <source>
        <strain evidence="6">UBA8557</strain>
    </source>
</reference>
<keyword evidence="3" id="KW-0238">DNA-binding</keyword>
<sequence>MNLSVQQLMERYVQSQRALGRRYAGEERVLLSVRHYLEAQGLTDLDQTGFDDWCRTFAHLTPSVIRHRQLVVRRWCLYRRRYEQECFVPSPEHFARTAPHRPPFILEPTDVARLLVAARHTPATIRSPLRPAVLRLAIVLLYTAGLRRGELLRLTLADVDAKAGVLRVRESKFHKSRLVPLSADAQRELRQYLKQRRAIPLDTGPDTPLLCHYSGRNGSLRGYTGTGLGNGLRTLLREAEVQNADGKYPRIHDFRHSFAVQAMLRWYQQGADVQANLPKLAMYLGHVSIISTAYYLQWVPALAQAASQRFEAKFGTLIQGDKL</sequence>
<dbReference type="GO" id="GO:0015074">
    <property type="term" value="P:DNA integration"/>
    <property type="evidence" value="ECO:0007669"/>
    <property type="project" value="UniProtKB-KW"/>
</dbReference>
<comment type="similarity">
    <text evidence="1">Belongs to the 'phage' integrase family.</text>
</comment>
<evidence type="ECO:0000313" key="7">
    <source>
        <dbReference type="Proteomes" id="UP000259173"/>
    </source>
</evidence>
<dbReference type="Pfam" id="PF00589">
    <property type="entry name" value="Phage_integrase"/>
    <property type="match status" value="1"/>
</dbReference>
<evidence type="ECO:0000256" key="4">
    <source>
        <dbReference type="ARBA" id="ARBA00023172"/>
    </source>
</evidence>
<dbReference type="SUPFAM" id="SSF56349">
    <property type="entry name" value="DNA breaking-rejoining enzymes"/>
    <property type="match status" value="1"/>
</dbReference>
<evidence type="ECO:0000313" key="6">
    <source>
        <dbReference type="EMBL" id="HAE94728.1"/>
    </source>
</evidence>
<organism evidence="6 7">
    <name type="scientific">Hyphomonas atlantica</name>
    <dbReference type="NCBI Taxonomy" id="1280948"/>
    <lineage>
        <taxon>Bacteria</taxon>
        <taxon>Pseudomonadati</taxon>
        <taxon>Pseudomonadota</taxon>
        <taxon>Alphaproteobacteria</taxon>
        <taxon>Hyphomonadales</taxon>
        <taxon>Hyphomonadaceae</taxon>
        <taxon>Hyphomonas</taxon>
    </lineage>
</organism>
<dbReference type="InterPro" id="IPR011010">
    <property type="entry name" value="DNA_brk_join_enz"/>
</dbReference>
<dbReference type="AlphaFoldDB" id="A0A3B9L1E1"/>
<evidence type="ECO:0000259" key="5">
    <source>
        <dbReference type="PROSITE" id="PS51898"/>
    </source>
</evidence>
<dbReference type="PANTHER" id="PTHR30349:SF41">
    <property type="entry name" value="INTEGRASE_RECOMBINASE PROTEIN MJ0367-RELATED"/>
    <property type="match status" value="1"/>
</dbReference>
<dbReference type="GO" id="GO:0003677">
    <property type="term" value="F:DNA binding"/>
    <property type="evidence" value="ECO:0007669"/>
    <property type="project" value="UniProtKB-KW"/>
</dbReference>
<accession>A0A3B9L1E1</accession>
<proteinExistence type="inferred from homology"/>
<gene>
    <name evidence="6" type="ORF">DCG65_09215</name>
</gene>
<dbReference type="InterPro" id="IPR013762">
    <property type="entry name" value="Integrase-like_cat_sf"/>
</dbReference>
<dbReference type="InterPro" id="IPR050090">
    <property type="entry name" value="Tyrosine_recombinase_XerCD"/>
</dbReference>
<dbReference type="InterPro" id="IPR002104">
    <property type="entry name" value="Integrase_catalytic"/>
</dbReference>
<keyword evidence="2" id="KW-0229">DNA integration</keyword>
<feature type="domain" description="Tyr recombinase" evidence="5">
    <location>
        <begin position="101"/>
        <end position="308"/>
    </location>
</feature>
<protein>
    <submittedName>
        <fullName evidence="6">Integrase</fullName>
    </submittedName>
</protein>
<name>A0A3B9L1E1_9PROT</name>
<evidence type="ECO:0000256" key="3">
    <source>
        <dbReference type="ARBA" id="ARBA00023125"/>
    </source>
</evidence>
<evidence type="ECO:0000256" key="2">
    <source>
        <dbReference type="ARBA" id="ARBA00022908"/>
    </source>
</evidence>
<dbReference type="GO" id="GO:0006310">
    <property type="term" value="P:DNA recombination"/>
    <property type="evidence" value="ECO:0007669"/>
    <property type="project" value="UniProtKB-KW"/>
</dbReference>
<dbReference type="Proteomes" id="UP000259173">
    <property type="component" value="Unassembled WGS sequence"/>
</dbReference>